<dbReference type="Proteomes" id="UP000636661">
    <property type="component" value="Unassembled WGS sequence"/>
</dbReference>
<gene>
    <name evidence="2" type="ORF">GCM10010274_59740</name>
</gene>
<feature type="compositionally biased region" description="Basic and acidic residues" evidence="1">
    <location>
        <begin position="31"/>
        <end position="48"/>
    </location>
</feature>
<accession>A0A918I4L1</accession>
<reference evidence="2" key="2">
    <citation type="submission" date="2020-09" db="EMBL/GenBank/DDBJ databases">
        <authorList>
            <person name="Sun Q."/>
            <person name="Ohkuma M."/>
        </authorList>
    </citation>
    <scope>NUCLEOTIDE SEQUENCE</scope>
    <source>
        <strain evidence="2">JCM 4391</strain>
    </source>
</reference>
<keyword evidence="3" id="KW-1185">Reference proteome</keyword>
<organism evidence="2 3">
    <name type="scientific">Streptomyces lavendofoliae</name>
    <dbReference type="NCBI Taxonomy" id="67314"/>
    <lineage>
        <taxon>Bacteria</taxon>
        <taxon>Bacillati</taxon>
        <taxon>Actinomycetota</taxon>
        <taxon>Actinomycetes</taxon>
        <taxon>Kitasatosporales</taxon>
        <taxon>Streptomycetaceae</taxon>
        <taxon>Streptomyces</taxon>
    </lineage>
</organism>
<comment type="caution">
    <text evidence="2">The sequence shown here is derived from an EMBL/GenBank/DDBJ whole genome shotgun (WGS) entry which is preliminary data.</text>
</comment>
<protein>
    <submittedName>
        <fullName evidence="2">Uncharacterized protein</fullName>
    </submittedName>
</protein>
<evidence type="ECO:0000313" key="3">
    <source>
        <dbReference type="Proteomes" id="UP000636661"/>
    </source>
</evidence>
<dbReference type="AlphaFoldDB" id="A0A918I4L1"/>
<dbReference type="RefSeq" id="WP_189554397.1">
    <property type="nucleotide sequence ID" value="NZ_BMTP01000020.1"/>
</dbReference>
<reference evidence="2" key="1">
    <citation type="journal article" date="2014" name="Int. J. Syst. Evol. Microbiol.">
        <title>Complete genome sequence of Corynebacterium casei LMG S-19264T (=DSM 44701T), isolated from a smear-ripened cheese.</title>
        <authorList>
            <consortium name="US DOE Joint Genome Institute (JGI-PGF)"/>
            <person name="Walter F."/>
            <person name="Albersmeier A."/>
            <person name="Kalinowski J."/>
            <person name="Ruckert C."/>
        </authorList>
    </citation>
    <scope>NUCLEOTIDE SEQUENCE</scope>
    <source>
        <strain evidence="2">JCM 4391</strain>
    </source>
</reference>
<dbReference type="EMBL" id="BMTP01000020">
    <property type="protein sequence ID" value="GGU62931.1"/>
    <property type="molecule type" value="Genomic_DNA"/>
</dbReference>
<name>A0A918I4L1_9ACTN</name>
<proteinExistence type="predicted"/>
<sequence>MTWRRLRVIIQHLPPESHTMTALRNAMPAEDFEKQAESGEPERDRWSKQEQILAGIYDRLGDLQYITVVANSDGKGRKPKRPAPLPRPGVTKPKKQQAMSEQAANKLFELINGGAA</sequence>
<feature type="region of interest" description="Disordered" evidence="1">
    <location>
        <begin position="71"/>
        <end position="99"/>
    </location>
</feature>
<evidence type="ECO:0000256" key="1">
    <source>
        <dbReference type="SAM" id="MobiDB-lite"/>
    </source>
</evidence>
<evidence type="ECO:0000313" key="2">
    <source>
        <dbReference type="EMBL" id="GGU62931.1"/>
    </source>
</evidence>
<feature type="region of interest" description="Disordered" evidence="1">
    <location>
        <begin position="19"/>
        <end position="48"/>
    </location>
</feature>